<dbReference type="PROSITE" id="PS00937">
    <property type="entry name" value="RIBOSOMAL_L20"/>
    <property type="match status" value="1"/>
</dbReference>
<gene>
    <name evidence="7" type="primary">rplT</name>
    <name evidence="9" type="ORF">UY16_C0044G0008</name>
</gene>
<dbReference type="GO" id="GO:0006412">
    <property type="term" value="P:translation"/>
    <property type="evidence" value="ECO:0007669"/>
    <property type="project" value="InterPro"/>
</dbReference>
<dbReference type="CDD" id="cd07026">
    <property type="entry name" value="Ribosomal_L20"/>
    <property type="match status" value="1"/>
</dbReference>
<keyword evidence="5 7" id="KW-0687">Ribonucleoprotein</keyword>
<dbReference type="PRINTS" id="PR00062">
    <property type="entry name" value="RIBOSOMALL20"/>
</dbReference>
<dbReference type="InterPro" id="IPR005813">
    <property type="entry name" value="Ribosomal_bL20"/>
</dbReference>
<dbReference type="Gene3D" id="1.10.1900.20">
    <property type="entry name" value="Ribosomal protein L20"/>
    <property type="match status" value="1"/>
</dbReference>
<evidence type="ECO:0000256" key="8">
    <source>
        <dbReference type="RuleBase" id="RU000560"/>
    </source>
</evidence>
<accession>A0A0G1TYP5</accession>
<dbReference type="InterPro" id="IPR049946">
    <property type="entry name" value="RIBOSOMAL_L20_CS"/>
</dbReference>
<dbReference type="Gene3D" id="6.10.160.10">
    <property type="match status" value="1"/>
</dbReference>
<comment type="caution">
    <text evidence="9">The sequence shown here is derived from an EMBL/GenBank/DDBJ whole genome shotgun (WGS) entry which is preliminary data.</text>
</comment>
<protein>
    <recommendedName>
        <fullName evidence="6 7">Large ribosomal subunit protein bL20</fullName>
    </recommendedName>
</protein>
<keyword evidence="3 7" id="KW-0694">RNA-binding</keyword>
<evidence type="ECO:0000256" key="7">
    <source>
        <dbReference type="HAMAP-Rule" id="MF_00382"/>
    </source>
</evidence>
<dbReference type="NCBIfam" id="TIGR01032">
    <property type="entry name" value="rplT_bact"/>
    <property type="match status" value="1"/>
</dbReference>
<dbReference type="EMBL" id="LCOY01000044">
    <property type="protein sequence ID" value="KKU86951.1"/>
    <property type="molecule type" value="Genomic_DNA"/>
</dbReference>
<dbReference type="GO" id="GO:0003735">
    <property type="term" value="F:structural constituent of ribosome"/>
    <property type="evidence" value="ECO:0007669"/>
    <property type="project" value="InterPro"/>
</dbReference>
<keyword evidence="4 7" id="KW-0689">Ribosomal protein</keyword>
<dbReference type="FunFam" id="1.10.1900.20:FF:000001">
    <property type="entry name" value="50S ribosomal protein L20"/>
    <property type="match status" value="1"/>
</dbReference>
<evidence type="ECO:0000313" key="9">
    <source>
        <dbReference type="EMBL" id="KKU86951.1"/>
    </source>
</evidence>
<evidence type="ECO:0000313" key="10">
    <source>
        <dbReference type="Proteomes" id="UP000034739"/>
    </source>
</evidence>
<comment type="similarity">
    <text evidence="1 7 8">Belongs to the bacterial ribosomal protein bL20 family.</text>
</comment>
<sequence>MRIKRGVTSHAKHKKIFQANKGYRMTKRRNIRVAKEAYLHAGEYAFAGRKNRKRDFRRLWITRISEATRQRGVGYSVFMNKLKSANIELDRKTLAYLVTEEPGVFGEIVDSINVTN</sequence>
<dbReference type="GO" id="GO:0005840">
    <property type="term" value="C:ribosome"/>
    <property type="evidence" value="ECO:0007669"/>
    <property type="project" value="UniProtKB-KW"/>
</dbReference>
<dbReference type="HAMAP" id="MF_00382">
    <property type="entry name" value="Ribosomal_bL20"/>
    <property type="match status" value="1"/>
</dbReference>
<dbReference type="SUPFAM" id="SSF74731">
    <property type="entry name" value="Ribosomal protein L20"/>
    <property type="match status" value="1"/>
</dbReference>
<dbReference type="AlphaFoldDB" id="A0A0G1TYP5"/>
<reference evidence="9 10" key="1">
    <citation type="journal article" date="2015" name="Nature">
        <title>rRNA introns, odd ribosomes, and small enigmatic genomes across a large radiation of phyla.</title>
        <authorList>
            <person name="Brown C.T."/>
            <person name="Hug L.A."/>
            <person name="Thomas B.C."/>
            <person name="Sharon I."/>
            <person name="Castelle C.J."/>
            <person name="Singh A."/>
            <person name="Wilkins M.J."/>
            <person name="Williams K.H."/>
            <person name="Banfield J.F."/>
        </authorList>
    </citation>
    <scope>NUCLEOTIDE SEQUENCE [LARGE SCALE GENOMIC DNA]</scope>
</reference>
<evidence type="ECO:0000256" key="3">
    <source>
        <dbReference type="ARBA" id="ARBA00022884"/>
    </source>
</evidence>
<dbReference type="GO" id="GO:0000027">
    <property type="term" value="P:ribosomal large subunit assembly"/>
    <property type="evidence" value="ECO:0007669"/>
    <property type="project" value="UniProtKB-UniRule"/>
</dbReference>
<proteinExistence type="inferred from homology"/>
<organism evidence="9 10">
    <name type="scientific">Candidatus Gottesmanbacteria bacterium GW2011_GWA2_47_9</name>
    <dbReference type="NCBI Taxonomy" id="1618445"/>
    <lineage>
        <taxon>Bacteria</taxon>
        <taxon>Candidatus Gottesmaniibacteriota</taxon>
    </lineage>
</organism>
<dbReference type="InterPro" id="IPR035566">
    <property type="entry name" value="Ribosomal_protein_bL20_C"/>
</dbReference>
<keyword evidence="2 7" id="KW-0699">rRNA-binding</keyword>
<dbReference type="PANTHER" id="PTHR10986">
    <property type="entry name" value="39S RIBOSOMAL PROTEIN L20"/>
    <property type="match status" value="1"/>
</dbReference>
<evidence type="ECO:0000256" key="1">
    <source>
        <dbReference type="ARBA" id="ARBA00007698"/>
    </source>
</evidence>
<dbReference type="GO" id="GO:1990904">
    <property type="term" value="C:ribonucleoprotein complex"/>
    <property type="evidence" value="ECO:0007669"/>
    <property type="project" value="UniProtKB-KW"/>
</dbReference>
<dbReference type="PATRIC" id="fig|1618445.3.peg.1027"/>
<dbReference type="GO" id="GO:0019843">
    <property type="term" value="F:rRNA binding"/>
    <property type="evidence" value="ECO:0007669"/>
    <property type="project" value="UniProtKB-UniRule"/>
</dbReference>
<evidence type="ECO:0000256" key="5">
    <source>
        <dbReference type="ARBA" id="ARBA00023274"/>
    </source>
</evidence>
<name>A0A0G1TYP5_9BACT</name>
<evidence type="ECO:0000256" key="2">
    <source>
        <dbReference type="ARBA" id="ARBA00022730"/>
    </source>
</evidence>
<dbReference type="Pfam" id="PF00453">
    <property type="entry name" value="Ribosomal_L20"/>
    <property type="match status" value="1"/>
</dbReference>
<dbReference type="Proteomes" id="UP000034739">
    <property type="component" value="Unassembled WGS sequence"/>
</dbReference>
<evidence type="ECO:0000256" key="6">
    <source>
        <dbReference type="ARBA" id="ARBA00035172"/>
    </source>
</evidence>
<evidence type="ECO:0000256" key="4">
    <source>
        <dbReference type="ARBA" id="ARBA00022980"/>
    </source>
</evidence>
<comment type="function">
    <text evidence="7 8">Binds directly to 23S ribosomal RNA and is necessary for the in vitro assembly process of the 50S ribosomal subunit. It is not involved in the protein synthesizing functions of that subunit.</text>
</comment>